<dbReference type="PANTHER" id="PTHR43685:SF3">
    <property type="entry name" value="SLR2126 PROTEIN"/>
    <property type="match status" value="1"/>
</dbReference>
<evidence type="ECO:0000259" key="2">
    <source>
        <dbReference type="Pfam" id="PF00535"/>
    </source>
</evidence>
<dbReference type="Proteomes" id="UP001595892">
    <property type="component" value="Unassembled WGS sequence"/>
</dbReference>
<keyword evidence="1" id="KW-0808">Transferase</keyword>
<dbReference type="PANTHER" id="PTHR43685">
    <property type="entry name" value="GLYCOSYLTRANSFERASE"/>
    <property type="match status" value="1"/>
</dbReference>
<protein>
    <submittedName>
        <fullName evidence="4">Glycosyltransferase family 2 protein</fullName>
    </submittedName>
</protein>
<sequence>MSQPAASIVLSTYNNPAWLARSLWGFAAQDRHDFEVVVADDGSGEETRALLERMRGELPFPLVHVWHEDRGFRKCTILNRGIEAARADYLIFTDGDCVPRADFVSQHLRLREPGRYLGGGYCKLPMDVSLKIDRAVIAQGLHTELDWLIAQGLPRKKRSLKLWARPGWRERLLNALTPTPPRWAGNNASGWKADLLRVNGFDERMTYGGEDLELGERLANAGVRGKQVRFSAVCIHLDHARGYVKPEMRAANERIRAETRRERRTWTDYGLRRDPP</sequence>
<dbReference type="Pfam" id="PF00535">
    <property type="entry name" value="Glycos_transf_2"/>
    <property type="match status" value="1"/>
</dbReference>
<proteinExistence type="predicted"/>
<dbReference type="InterPro" id="IPR027791">
    <property type="entry name" value="Galactosyl_T_C"/>
</dbReference>
<dbReference type="EMBL" id="JBHSGG010000001">
    <property type="protein sequence ID" value="MFC4726584.1"/>
    <property type="molecule type" value="Genomic_DNA"/>
</dbReference>
<feature type="domain" description="Galactosyltransferase C-terminal" evidence="3">
    <location>
        <begin position="185"/>
        <end position="230"/>
    </location>
</feature>
<dbReference type="RefSeq" id="WP_377002470.1">
    <property type="nucleotide sequence ID" value="NZ_JBHSGG010000001.1"/>
</dbReference>
<dbReference type="Pfam" id="PF02709">
    <property type="entry name" value="Glyco_transf_7C"/>
    <property type="match status" value="1"/>
</dbReference>
<gene>
    <name evidence="4" type="ORF">ACFO3Q_00135</name>
</gene>
<accession>A0ABV9NG91</accession>
<evidence type="ECO:0000313" key="4">
    <source>
        <dbReference type="EMBL" id="MFC4726584.1"/>
    </source>
</evidence>
<dbReference type="InterPro" id="IPR001173">
    <property type="entry name" value="Glyco_trans_2-like"/>
</dbReference>
<keyword evidence="5" id="KW-1185">Reference proteome</keyword>
<evidence type="ECO:0000313" key="5">
    <source>
        <dbReference type="Proteomes" id="UP001595892"/>
    </source>
</evidence>
<evidence type="ECO:0000256" key="1">
    <source>
        <dbReference type="ARBA" id="ARBA00022679"/>
    </source>
</evidence>
<dbReference type="CDD" id="cd06420">
    <property type="entry name" value="GT2_Chondriotin_Pol_N"/>
    <property type="match status" value="1"/>
</dbReference>
<reference evidence="5" key="1">
    <citation type="journal article" date="2019" name="Int. J. Syst. Evol. Microbiol.">
        <title>The Global Catalogue of Microorganisms (GCM) 10K type strain sequencing project: providing services to taxonomists for standard genome sequencing and annotation.</title>
        <authorList>
            <consortium name="The Broad Institute Genomics Platform"/>
            <consortium name="The Broad Institute Genome Sequencing Center for Infectious Disease"/>
            <person name="Wu L."/>
            <person name="Ma J."/>
        </authorList>
    </citation>
    <scope>NUCLEOTIDE SEQUENCE [LARGE SCALE GENOMIC DNA]</scope>
    <source>
        <strain evidence="5">CGMCC 1.13574</strain>
    </source>
</reference>
<evidence type="ECO:0000259" key="3">
    <source>
        <dbReference type="Pfam" id="PF02709"/>
    </source>
</evidence>
<feature type="domain" description="Glycosyltransferase 2-like" evidence="2">
    <location>
        <begin position="7"/>
        <end position="109"/>
    </location>
</feature>
<dbReference type="InterPro" id="IPR029044">
    <property type="entry name" value="Nucleotide-diphossugar_trans"/>
</dbReference>
<dbReference type="Gene3D" id="3.90.550.10">
    <property type="entry name" value="Spore Coat Polysaccharide Biosynthesis Protein SpsA, Chain A"/>
    <property type="match status" value="1"/>
</dbReference>
<organism evidence="4 5">
    <name type="scientific">Coralloluteibacterium thermophilum</name>
    <dbReference type="NCBI Taxonomy" id="2707049"/>
    <lineage>
        <taxon>Bacteria</taxon>
        <taxon>Pseudomonadati</taxon>
        <taxon>Pseudomonadota</taxon>
        <taxon>Gammaproteobacteria</taxon>
        <taxon>Lysobacterales</taxon>
        <taxon>Lysobacteraceae</taxon>
        <taxon>Coralloluteibacterium</taxon>
    </lineage>
</organism>
<dbReference type="InterPro" id="IPR050834">
    <property type="entry name" value="Glycosyltransf_2"/>
</dbReference>
<comment type="caution">
    <text evidence="4">The sequence shown here is derived from an EMBL/GenBank/DDBJ whole genome shotgun (WGS) entry which is preliminary data.</text>
</comment>
<dbReference type="SUPFAM" id="SSF53448">
    <property type="entry name" value="Nucleotide-diphospho-sugar transferases"/>
    <property type="match status" value="1"/>
</dbReference>
<name>A0ABV9NG91_9GAMM</name>